<dbReference type="SUPFAM" id="SSF54236">
    <property type="entry name" value="Ubiquitin-like"/>
    <property type="match status" value="1"/>
</dbReference>
<organism evidence="3 4">
    <name type="scientific">Dorcoceras hygrometricum</name>
    <dbReference type="NCBI Taxonomy" id="472368"/>
    <lineage>
        <taxon>Eukaryota</taxon>
        <taxon>Viridiplantae</taxon>
        <taxon>Streptophyta</taxon>
        <taxon>Embryophyta</taxon>
        <taxon>Tracheophyta</taxon>
        <taxon>Spermatophyta</taxon>
        <taxon>Magnoliopsida</taxon>
        <taxon>eudicotyledons</taxon>
        <taxon>Gunneridae</taxon>
        <taxon>Pentapetalae</taxon>
        <taxon>asterids</taxon>
        <taxon>lamiids</taxon>
        <taxon>Lamiales</taxon>
        <taxon>Gesneriaceae</taxon>
        <taxon>Didymocarpoideae</taxon>
        <taxon>Trichosporeae</taxon>
        <taxon>Loxocarpinae</taxon>
        <taxon>Dorcoceras</taxon>
    </lineage>
</organism>
<proteinExistence type="predicted"/>
<accession>A0A2Z7BVN8</accession>
<name>A0A2Z7BVN8_9LAMI</name>
<dbReference type="InterPro" id="IPR039732">
    <property type="entry name" value="Hub1/Ubl5"/>
</dbReference>
<feature type="region of interest" description="Disordered" evidence="2">
    <location>
        <begin position="95"/>
        <end position="116"/>
    </location>
</feature>
<dbReference type="PANTHER" id="PTHR13042">
    <property type="entry name" value="UBIQUITIN-LIKE PROTEIN 5"/>
    <property type="match status" value="1"/>
</dbReference>
<evidence type="ECO:0000313" key="3">
    <source>
        <dbReference type="EMBL" id="KZV36317.1"/>
    </source>
</evidence>
<protein>
    <recommendedName>
        <fullName evidence="5">Ubiquitin-like domain-containing protein</fullName>
    </recommendedName>
</protein>
<dbReference type="Proteomes" id="UP000250235">
    <property type="component" value="Unassembled WGS sequence"/>
</dbReference>
<dbReference type="Gene3D" id="3.10.20.90">
    <property type="entry name" value="Phosphatidylinositol 3-kinase Catalytic Subunit, Chain A, domain 1"/>
    <property type="match status" value="1"/>
</dbReference>
<dbReference type="EMBL" id="KV003908">
    <property type="protein sequence ID" value="KZV36317.1"/>
    <property type="molecule type" value="Genomic_DNA"/>
</dbReference>
<keyword evidence="1" id="KW-0833">Ubl conjugation pathway</keyword>
<evidence type="ECO:0000313" key="4">
    <source>
        <dbReference type="Proteomes" id="UP000250235"/>
    </source>
</evidence>
<gene>
    <name evidence="3" type="ORF">F511_25417</name>
</gene>
<evidence type="ECO:0000256" key="2">
    <source>
        <dbReference type="SAM" id="MobiDB-lite"/>
    </source>
</evidence>
<dbReference type="InterPro" id="IPR029071">
    <property type="entry name" value="Ubiquitin-like_domsf"/>
</dbReference>
<keyword evidence="4" id="KW-1185">Reference proteome</keyword>
<sequence length="116" mass="12585">MRSSGDETGKKVRVKCNEDDTIGDLKKLVAAQMGTRADKYESEVRRNLETDRGSERTIGDSTVEVLLPRKIGIVGARREVAKVAARVVVSSISASKAPWVSHNSSRDGTSGFKLPL</sequence>
<dbReference type="AlphaFoldDB" id="A0A2Z7BVN8"/>
<dbReference type="OrthoDB" id="3881at2759"/>
<evidence type="ECO:0000256" key="1">
    <source>
        <dbReference type="ARBA" id="ARBA00022786"/>
    </source>
</evidence>
<evidence type="ECO:0008006" key="5">
    <source>
        <dbReference type="Google" id="ProtNLM"/>
    </source>
</evidence>
<reference evidence="3 4" key="1">
    <citation type="journal article" date="2015" name="Proc. Natl. Acad. Sci. U.S.A.">
        <title>The resurrection genome of Boea hygrometrica: A blueprint for survival of dehydration.</title>
        <authorList>
            <person name="Xiao L."/>
            <person name="Yang G."/>
            <person name="Zhang L."/>
            <person name="Yang X."/>
            <person name="Zhao S."/>
            <person name="Ji Z."/>
            <person name="Zhou Q."/>
            <person name="Hu M."/>
            <person name="Wang Y."/>
            <person name="Chen M."/>
            <person name="Xu Y."/>
            <person name="Jin H."/>
            <person name="Xiao X."/>
            <person name="Hu G."/>
            <person name="Bao F."/>
            <person name="Hu Y."/>
            <person name="Wan P."/>
            <person name="Li L."/>
            <person name="Deng X."/>
            <person name="Kuang T."/>
            <person name="Xiang C."/>
            <person name="Zhu J.K."/>
            <person name="Oliver M.J."/>
            <person name="He Y."/>
        </authorList>
    </citation>
    <scope>NUCLEOTIDE SEQUENCE [LARGE SCALE GENOMIC DNA]</scope>
    <source>
        <strain evidence="4">cv. XS01</strain>
    </source>
</reference>